<organism evidence="1 2">
    <name type="scientific">Cirrhinus molitorella</name>
    <name type="common">mud carp</name>
    <dbReference type="NCBI Taxonomy" id="172907"/>
    <lineage>
        <taxon>Eukaryota</taxon>
        <taxon>Metazoa</taxon>
        <taxon>Chordata</taxon>
        <taxon>Craniata</taxon>
        <taxon>Vertebrata</taxon>
        <taxon>Euteleostomi</taxon>
        <taxon>Actinopterygii</taxon>
        <taxon>Neopterygii</taxon>
        <taxon>Teleostei</taxon>
        <taxon>Ostariophysi</taxon>
        <taxon>Cypriniformes</taxon>
        <taxon>Cyprinidae</taxon>
        <taxon>Labeoninae</taxon>
        <taxon>Labeonini</taxon>
        <taxon>Cirrhinus</taxon>
    </lineage>
</organism>
<accession>A0ABR3LIW1</accession>
<dbReference type="EMBL" id="JAYMGO010000022">
    <property type="protein sequence ID" value="KAL1252016.1"/>
    <property type="molecule type" value="Genomic_DNA"/>
</dbReference>
<sequence>MLCESICTDQSNNEPPFQEKACKILPVSLASPCVYSTRICRLKTNRASPLADGQDTKTEVLRSHDALRVSPGPEREVLSTRPSIERPLQDWRAPTHYKVHSNGYTPLIS</sequence>
<reference evidence="1 2" key="1">
    <citation type="submission" date="2023-09" db="EMBL/GenBank/DDBJ databases">
        <authorList>
            <person name="Wang M."/>
        </authorList>
    </citation>
    <scope>NUCLEOTIDE SEQUENCE [LARGE SCALE GENOMIC DNA]</scope>
    <source>
        <strain evidence="1">GT-2023</strain>
        <tissue evidence="1">Liver</tissue>
    </source>
</reference>
<evidence type="ECO:0000313" key="1">
    <source>
        <dbReference type="EMBL" id="KAL1252016.1"/>
    </source>
</evidence>
<name>A0ABR3LIW1_9TELE</name>
<evidence type="ECO:0000313" key="2">
    <source>
        <dbReference type="Proteomes" id="UP001558613"/>
    </source>
</evidence>
<dbReference type="Proteomes" id="UP001558613">
    <property type="component" value="Unassembled WGS sequence"/>
</dbReference>
<protein>
    <submittedName>
        <fullName evidence="1">Uncharacterized protein</fullName>
    </submittedName>
</protein>
<keyword evidence="2" id="KW-1185">Reference proteome</keyword>
<proteinExistence type="predicted"/>
<gene>
    <name evidence="1" type="ORF">QQF64_019812</name>
</gene>
<comment type="caution">
    <text evidence="1">The sequence shown here is derived from an EMBL/GenBank/DDBJ whole genome shotgun (WGS) entry which is preliminary data.</text>
</comment>